<dbReference type="PANTHER" id="PTHR13258">
    <property type="entry name" value="SYNDETIN"/>
    <property type="match status" value="1"/>
</dbReference>
<name>A0A3S3PHT9_9ACAR</name>
<reference evidence="7 8" key="1">
    <citation type="journal article" date="2018" name="Gigascience">
        <title>Genomes of trombidid mites reveal novel predicted allergens and laterally-transferred genes associated with secondary metabolism.</title>
        <authorList>
            <person name="Dong X."/>
            <person name="Chaisiri K."/>
            <person name="Xia D."/>
            <person name="Armstrong S.D."/>
            <person name="Fang Y."/>
            <person name="Donnelly M.J."/>
            <person name="Kadowaki T."/>
            <person name="McGarry J.W."/>
            <person name="Darby A.C."/>
            <person name="Makepeace B.L."/>
        </authorList>
    </citation>
    <scope>NUCLEOTIDE SEQUENCE [LARGE SCALE GENOMIC DNA]</scope>
    <source>
        <strain evidence="7">UoL-WK</strain>
    </source>
</reference>
<evidence type="ECO:0000256" key="2">
    <source>
        <dbReference type="ARBA" id="ARBA00022927"/>
    </source>
</evidence>
<dbReference type="Pfam" id="PF10474">
    <property type="entry name" value="Syndetin_C"/>
    <property type="match status" value="1"/>
</dbReference>
<dbReference type="InterPro" id="IPR019515">
    <property type="entry name" value="VPS54_N"/>
</dbReference>
<keyword evidence="8" id="KW-1185">Reference proteome</keyword>
<evidence type="ECO:0000259" key="6">
    <source>
        <dbReference type="Pfam" id="PF10475"/>
    </source>
</evidence>
<evidence type="ECO:0000259" key="5">
    <source>
        <dbReference type="Pfam" id="PF10474"/>
    </source>
</evidence>
<dbReference type="STRING" id="1965070.A0A3S3PHT9"/>
<dbReference type="PANTHER" id="PTHR13258:SF0">
    <property type="entry name" value="SYNDETIN"/>
    <property type="match status" value="1"/>
</dbReference>
<dbReference type="Proteomes" id="UP000285301">
    <property type="component" value="Unassembled WGS sequence"/>
</dbReference>
<dbReference type="GO" id="GO:0015031">
    <property type="term" value="P:protein transport"/>
    <property type="evidence" value="ECO:0007669"/>
    <property type="project" value="UniProtKB-KW"/>
</dbReference>
<dbReference type="Pfam" id="PF10475">
    <property type="entry name" value="Vps54_N"/>
    <property type="match status" value="1"/>
</dbReference>
<sequence length="905" mass="104713">ESMNEDVFCEISEEYYKTNEGNDHFSAAEHVLNNLPETLDLNYIVEEKNKLKKQLFVVSKKVSDIILQNQKSYAEELQRVTELQSCLSDTIKVCTKGRQKFDVVKKSLTYSRLGIIASYNRREVLKSLLNSLQTIKTLQKTDIRLRELIEDDENYSGAIQLCLECQKVVNSLKHYKCVSELSAKLQDTLEMTEEQIDGTLSKICTAFNSETYSKLQTAYKLLGKTQPSMDQLLMHFATAIHDKAFGIVLGYVELCASKESGNFQKKSYNELSQYVTSECFIPCLTSLNKALWDIMLNYKRVLYWHSCHENSPEEETVNGVEESNEEDVEASFNKKFVRQKLDHGLGRIWQEVQQKLKILFKNHDLSVYNFDEFILILKTARKMIDIGIEFCGSKSEELEETLHKQTVNYFRHYHQIRMEELKMFLENESWEICPIKSTFNLKHLQEFKFLKEVKKLSKSVTTPFSSPQREFAFYFTKEILSNTSISQTPFDAPFQTNGSVDSEEIYETKNNTVDSDDDIPEELKQEIIEEDENTEKSSSINNDDLPAETEGDIVTTTTLNVLRLIGKYMQIMCILHPIAFDVLLCIFHLFDYYFYAVYKFFGEDMTRISESYVSKKLKLALSRIQNNLIMDANTEIQDSNMKFTSPSLSPTVHLSSKEKLYGLPERAIGVESLIFLAKQFTDLRNHLESVIPLPKRPFLEQYFDQTVAIASDLRATVYMYVAVKSIDYEQILSSMSAIRWDVKEIMSQHNPYVDLLLRELQIFSLRMKDSCKQKSLTLPAEAKNILWEHVLKLANRTFVEGFAQAKKCTPEGRALMQLDYQQFLTKVEGMTSIKPIPEKELVEEYIKAYYLTEAALEQWIKNRNEYTTKQLTSLINCVTVDNKKGRNRLLSMIDVGAMSQPTPIN</sequence>
<feature type="non-terminal residue" evidence="7">
    <location>
        <position position="1"/>
    </location>
</feature>
<evidence type="ECO:0000256" key="1">
    <source>
        <dbReference type="ARBA" id="ARBA00022448"/>
    </source>
</evidence>
<dbReference type="GO" id="GO:1990745">
    <property type="term" value="C:EARP complex"/>
    <property type="evidence" value="ECO:0007669"/>
    <property type="project" value="InterPro"/>
</dbReference>
<proteinExistence type="predicted"/>
<keyword evidence="3" id="KW-0175">Coiled coil</keyword>
<dbReference type="GO" id="GO:0042147">
    <property type="term" value="P:retrograde transport, endosome to Golgi"/>
    <property type="evidence" value="ECO:0007669"/>
    <property type="project" value="InterPro"/>
</dbReference>
<evidence type="ECO:0000313" key="7">
    <source>
        <dbReference type="EMBL" id="RWS09903.1"/>
    </source>
</evidence>
<evidence type="ECO:0000256" key="3">
    <source>
        <dbReference type="ARBA" id="ARBA00023054"/>
    </source>
</evidence>
<dbReference type="GO" id="GO:0032456">
    <property type="term" value="P:endocytic recycling"/>
    <property type="evidence" value="ECO:0007669"/>
    <property type="project" value="InterPro"/>
</dbReference>
<accession>A0A3S3PHT9</accession>
<dbReference type="OrthoDB" id="10263345at2759"/>
<dbReference type="EMBL" id="NCKU01002298">
    <property type="protein sequence ID" value="RWS09903.1"/>
    <property type="molecule type" value="Genomic_DNA"/>
</dbReference>
<feature type="region of interest" description="Disordered" evidence="4">
    <location>
        <begin position="528"/>
        <end position="547"/>
    </location>
</feature>
<dbReference type="GO" id="GO:0000149">
    <property type="term" value="F:SNARE binding"/>
    <property type="evidence" value="ECO:0007669"/>
    <property type="project" value="TreeGrafter"/>
</dbReference>
<keyword evidence="2" id="KW-0653">Protein transport</keyword>
<feature type="domain" description="Syndetin C-terminal" evidence="5">
    <location>
        <begin position="660"/>
        <end position="894"/>
    </location>
</feature>
<dbReference type="AlphaFoldDB" id="A0A3S3PHT9"/>
<organism evidence="7 8">
    <name type="scientific">Dinothrombium tinctorium</name>
    <dbReference type="NCBI Taxonomy" id="1965070"/>
    <lineage>
        <taxon>Eukaryota</taxon>
        <taxon>Metazoa</taxon>
        <taxon>Ecdysozoa</taxon>
        <taxon>Arthropoda</taxon>
        <taxon>Chelicerata</taxon>
        <taxon>Arachnida</taxon>
        <taxon>Acari</taxon>
        <taxon>Acariformes</taxon>
        <taxon>Trombidiformes</taxon>
        <taxon>Prostigmata</taxon>
        <taxon>Anystina</taxon>
        <taxon>Parasitengona</taxon>
        <taxon>Trombidioidea</taxon>
        <taxon>Trombidiidae</taxon>
        <taxon>Dinothrombium</taxon>
    </lineage>
</organism>
<dbReference type="InterPro" id="IPR040047">
    <property type="entry name" value="VPS50"/>
</dbReference>
<dbReference type="GO" id="GO:0005829">
    <property type="term" value="C:cytosol"/>
    <property type="evidence" value="ECO:0007669"/>
    <property type="project" value="GOC"/>
</dbReference>
<evidence type="ECO:0000256" key="4">
    <source>
        <dbReference type="SAM" id="MobiDB-lite"/>
    </source>
</evidence>
<dbReference type="InterPro" id="IPR019514">
    <property type="entry name" value="Syndetin_C"/>
</dbReference>
<feature type="domain" description="Vacuolar protein sorting-associated protein 54 N-terminal" evidence="6">
    <location>
        <begin position="11"/>
        <end position="304"/>
    </location>
</feature>
<protein>
    <submittedName>
        <fullName evidence="7">Syndetin-like protein</fullName>
    </submittedName>
</protein>
<keyword evidence="1" id="KW-0813">Transport</keyword>
<evidence type="ECO:0000313" key="8">
    <source>
        <dbReference type="Proteomes" id="UP000285301"/>
    </source>
</evidence>
<gene>
    <name evidence="7" type="ORF">B4U79_14802</name>
</gene>
<comment type="caution">
    <text evidence="7">The sequence shown here is derived from an EMBL/GenBank/DDBJ whole genome shotgun (WGS) entry which is preliminary data.</text>
</comment>